<protein>
    <submittedName>
        <fullName evidence="2">Gamma-glutamylcyclotransferase</fullName>
    </submittedName>
</protein>
<accession>A0A4R5DRG4</accession>
<feature type="domain" description="Gamma-glutamylcyclotransferase AIG2-like" evidence="1">
    <location>
        <begin position="8"/>
        <end position="131"/>
    </location>
</feature>
<gene>
    <name evidence="2" type="ORF">E0F88_17265</name>
</gene>
<proteinExistence type="predicted"/>
<name>A0A4R5DRG4_9BACT</name>
<evidence type="ECO:0000313" key="3">
    <source>
        <dbReference type="Proteomes" id="UP000294850"/>
    </source>
</evidence>
<evidence type="ECO:0000259" key="1">
    <source>
        <dbReference type="Pfam" id="PF06094"/>
    </source>
</evidence>
<dbReference type="InterPro" id="IPR036568">
    <property type="entry name" value="GGCT-like_sf"/>
</dbReference>
<organism evidence="2 3">
    <name type="scientific">Dyadobacter psychrotolerans</name>
    <dbReference type="NCBI Taxonomy" id="2541721"/>
    <lineage>
        <taxon>Bacteria</taxon>
        <taxon>Pseudomonadati</taxon>
        <taxon>Bacteroidota</taxon>
        <taxon>Cytophagia</taxon>
        <taxon>Cytophagales</taxon>
        <taxon>Spirosomataceae</taxon>
        <taxon>Dyadobacter</taxon>
    </lineage>
</organism>
<dbReference type="SUPFAM" id="SSF110857">
    <property type="entry name" value="Gamma-glutamyl cyclotransferase-like"/>
    <property type="match status" value="1"/>
</dbReference>
<evidence type="ECO:0000313" key="2">
    <source>
        <dbReference type="EMBL" id="TDE13655.1"/>
    </source>
</evidence>
<dbReference type="EMBL" id="SMFL01000006">
    <property type="protein sequence ID" value="TDE13655.1"/>
    <property type="molecule type" value="Genomic_DNA"/>
</dbReference>
<dbReference type="InterPro" id="IPR009288">
    <property type="entry name" value="AIG2-like_dom"/>
</dbReference>
<dbReference type="CDD" id="cd06661">
    <property type="entry name" value="GGCT_like"/>
    <property type="match status" value="1"/>
</dbReference>
<dbReference type="Gene3D" id="3.10.490.10">
    <property type="entry name" value="Gamma-glutamyl cyclotransferase-like"/>
    <property type="match status" value="1"/>
</dbReference>
<reference evidence="2 3" key="1">
    <citation type="submission" date="2019-03" db="EMBL/GenBank/DDBJ databases">
        <title>Dyadobacter AR-3-6 sp. nov., isolated from arctic soil.</title>
        <authorList>
            <person name="Chaudhary D.K."/>
        </authorList>
    </citation>
    <scope>NUCLEOTIDE SEQUENCE [LARGE SCALE GENOMIC DNA]</scope>
    <source>
        <strain evidence="2 3">AR-3-6</strain>
    </source>
</reference>
<keyword evidence="3" id="KW-1185">Reference proteome</keyword>
<dbReference type="InterPro" id="IPR013024">
    <property type="entry name" value="GGCT-like"/>
</dbReference>
<dbReference type="Proteomes" id="UP000294850">
    <property type="component" value="Unassembled WGS sequence"/>
</dbReference>
<dbReference type="Pfam" id="PF06094">
    <property type="entry name" value="GGACT"/>
    <property type="match status" value="1"/>
</dbReference>
<sequence length="136" mass="15704">MTSGPEYLFVYGTLMQGYNNPFAQKLQEMSVFEGNGFFRGMLYAVSWYPGAVYFEESTTPVYGEVYRMSNVPELLRELDEYEDVFEDENISLYVRRVVPVGLENGSVVNCWTYLYNQSVDVLQEIESGNFRDFKGA</sequence>
<dbReference type="RefSeq" id="WP_131959532.1">
    <property type="nucleotide sequence ID" value="NZ_SMFL01000006.1"/>
</dbReference>
<keyword evidence="2" id="KW-0808">Transferase</keyword>
<dbReference type="AlphaFoldDB" id="A0A4R5DRG4"/>
<comment type="caution">
    <text evidence="2">The sequence shown here is derived from an EMBL/GenBank/DDBJ whole genome shotgun (WGS) entry which is preliminary data.</text>
</comment>
<dbReference type="OrthoDB" id="482277at2"/>
<dbReference type="GO" id="GO:0016740">
    <property type="term" value="F:transferase activity"/>
    <property type="evidence" value="ECO:0007669"/>
    <property type="project" value="UniProtKB-KW"/>
</dbReference>